<evidence type="ECO:0000256" key="4">
    <source>
        <dbReference type="ARBA" id="ARBA00017052"/>
    </source>
</evidence>
<dbReference type="InterPro" id="IPR036390">
    <property type="entry name" value="WH_DNA-bd_sf"/>
</dbReference>
<dbReference type="PANTHER" id="PTHR12806">
    <property type="entry name" value="EAP30 SUBUNIT OF ELL COMPLEX"/>
    <property type="match status" value="1"/>
</dbReference>
<evidence type="ECO:0000256" key="3">
    <source>
        <dbReference type="ARBA" id="ARBA00009834"/>
    </source>
</evidence>
<reference evidence="11" key="1">
    <citation type="journal article" date="2023" name="Mol. Biol. Evol.">
        <title>Third-Generation Sequencing Reveals the Adaptive Role of the Epigenome in Three Deep-Sea Polychaetes.</title>
        <authorList>
            <person name="Perez M."/>
            <person name="Aroh O."/>
            <person name="Sun Y."/>
            <person name="Lan Y."/>
            <person name="Juniper S.K."/>
            <person name="Young C.R."/>
            <person name="Angers B."/>
            <person name="Qian P.Y."/>
        </authorList>
    </citation>
    <scope>NUCLEOTIDE SEQUENCE</scope>
    <source>
        <strain evidence="11">P08H-3</strain>
    </source>
</reference>
<dbReference type="FunFam" id="1.10.10.10:FF:000397">
    <property type="entry name" value="Vacuolar-sorting protein SNF8"/>
    <property type="match status" value="1"/>
</dbReference>
<keyword evidence="7" id="KW-0967">Endosome</keyword>
<dbReference type="EMBL" id="JAODUP010000180">
    <property type="protein sequence ID" value="KAK2157956.1"/>
    <property type="molecule type" value="Genomic_DNA"/>
</dbReference>
<comment type="function">
    <text evidence="10">Component of the endosomal sorting complex required for transport II (ESCRT-II), which is required for multivesicular body (MVB) formation and sorting of endosomal cargo proteins into MVBs.</text>
</comment>
<evidence type="ECO:0000256" key="7">
    <source>
        <dbReference type="ARBA" id="ARBA00022753"/>
    </source>
</evidence>
<keyword evidence="5 10" id="KW-0813">Transport</keyword>
<dbReference type="Proteomes" id="UP001208570">
    <property type="component" value="Unassembled WGS sequence"/>
</dbReference>
<evidence type="ECO:0000256" key="9">
    <source>
        <dbReference type="ARBA" id="ARBA00023136"/>
    </source>
</evidence>
<dbReference type="GO" id="GO:0043328">
    <property type="term" value="P:protein transport to vacuole involved in ubiquitin-dependent protein catabolic process via the multivesicular body sorting pathway"/>
    <property type="evidence" value="ECO:0007669"/>
    <property type="project" value="TreeGrafter"/>
</dbReference>
<dbReference type="AlphaFoldDB" id="A0AAD9JS77"/>
<dbReference type="GO" id="GO:0000814">
    <property type="term" value="C:ESCRT II complex"/>
    <property type="evidence" value="ECO:0007669"/>
    <property type="project" value="UniProtKB-UniRule"/>
</dbReference>
<evidence type="ECO:0000256" key="10">
    <source>
        <dbReference type="PIRNR" id="PIRNR017215"/>
    </source>
</evidence>
<keyword evidence="9" id="KW-0472">Membrane</keyword>
<keyword evidence="6" id="KW-0963">Cytoplasm</keyword>
<sequence length="247" mass="27795">MMHRRGAGIAAIKNKGLTQAKFKDKGSEIASEQLVRLSKHLDSFKTHLEDFARKHKGDIRKDPQFRRQFQDMCAAIGVDPLASGKGFWSEMLGVGDFYYELGIQIIEVCMATNHRNGGIMSLEELLFRLVTASGRNRQDVTLNDLLAAIKKLKVLGNGFSLIPVTKGRYLVQAVPVELTMDHTAVIQQAEAKGYVTVSGLKQTMKWTDERASRALDYMIKEGLIWVDDQSKGERLYWFPGLFDAVKE</sequence>
<dbReference type="FunFam" id="1.10.10.10:FF:000085">
    <property type="entry name" value="Vacuolar-sorting protein SNF8"/>
    <property type="match status" value="1"/>
</dbReference>
<name>A0AAD9JS77_9ANNE</name>
<protein>
    <recommendedName>
        <fullName evidence="4 10">Vacuolar-sorting protein SNF8</fullName>
    </recommendedName>
</protein>
<evidence type="ECO:0000256" key="1">
    <source>
        <dbReference type="ARBA" id="ARBA00004481"/>
    </source>
</evidence>
<evidence type="ECO:0000256" key="2">
    <source>
        <dbReference type="ARBA" id="ARBA00004496"/>
    </source>
</evidence>
<comment type="subunit">
    <text evidence="10">Component of the endosomal sorting complex required for transport II (ESCRT-II).</text>
</comment>
<keyword evidence="12" id="KW-1185">Reference proteome</keyword>
<dbReference type="InterPro" id="IPR016689">
    <property type="entry name" value="ESCRT-2_cplx_Snf8"/>
</dbReference>
<accession>A0AAD9JS77</accession>
<evidence type="ECO:0000313" key="12">
    <source>
        <dbReference type="Proteomes" id="UP001208570"/>
    </source>
</evidence>
<gene>
    <name evidence="11" type="ORF">LSH36_180g01080</name>
</gene>
<dbReference type="Gene3D" id="1.10.10.10">
    <property type="entry name" value="Winged helix-like DNA-binding domain superfamily/Winged helix DNA-binding domain"/>
    <property type="match status" value="2"/>
</dbReference>
<dbReference type="InterPro" id="IPR036388">
    <property type="entry name" value="WH-like_DNA-bd_sf"/>
</dbReference>
<dbReference type="PIRSF" id="PIRSF017215">
    <property type="entry name" value="ESCRT2_Vps22"/>
    <property type="match status" value="1"/>
</dbReference>
<evidence type="ECO:0000256" key="6">
    <source>
        <dbReference type="ARBA" id="ARBA00022490"/>
    </source>
</evidence>
<proteinExistence type="inferred from homology"/>
<comment type="similarity">
    <text evidence="3 10">Belongs to the SNF8 family.</text>
</comment>
<dbReference type="PANTHER" id="PTHR12806:SF0">
    <property type="entry name" value="VACUOLAR-SORTING PROTEIN SNF8"/>
    <property type="match status" value="1"/>
</dbReference>
<keyword evidence="8 10" id="KW-0653">Protein transport</keyword>
<evidence type="ECO:0000313" key="11">
    <source>
        <dbReference type="EMBL" id="KAK2157956.1"/>
    </source>
</evidence>
<dbReference type="Gene3D" id="6.10.140.180">
    <property type="match status" value="1"/>
</dbReference>
<evidence type="ECO:0000256" key="5">
    <source>
        <dbReference type="ARBA" id="ARBA00022448"/>
    </source>
</evidence>
<evidence type="ECO:0000256" key="8">
    <source>
        <dbReference type="ARBA" id="ARBA00022927"/>
    </source>
</evidence>
<comment type="subcellular location">
    <subcellularLocation>
        <location evidence="2">Cytoplasm</location>
    </subcellularLocation>
    <subcellularLocation>
        <location evidence="1">Endosome membrane</location>
        <topology evidence="1">Peripheral membrane protein</topology>
    </subcellularLocation>
</comment>
<comment type="caution">
    <text evidence="11">The sequence shown here is derived from an EMBL/GenBank/DDBJ whole genome shotgun (WGS) entry which is preliminary data.</text>
</comment>
<dbReference type="InterPro" id="IPR040608">
    <property type="entry name" value="Snf8/Vps36"/>
</dbReference>
<dbReference type="SUPFAM" id="SSF46785">
    <property type="entry name" value="Winged helix' DNA-binding domain"/>
    <property type="match status" value="2"/>
</dbReference>
<organism evidence="11 12">
    <name type="scientific">Paralvinella palmiformis</name>
    <dbReference type="NCBI Taxonomy" id="53620"/>
    <lineage>
        <taxon>Eukaryota</taxon>
        <taxon>Metazoa</taxon>
        <taxon>Spiralia</taxon>
        <taxon>Lophotrochozoa</taxon>
        <taxon>Annelida</taxon>
        <taxon>Polychaeta</taxon>
        <taxon>Sedentaria</taxon>
        <taxon>Canalipalpata</taxon>
        <taxon>Terebellida</taxon>
        <taxon>Terebelliformia</taxon>
        <taxon>Alvinellidae</taxon>
        <taxon>Paralvinella</taxon>
    </lineage>
</organism>
<dbReference type="Pfam" id="PF04157">
    <property type="entry name" value="EAP30"/>
    <property type="match status" value="1"/>
</dbReference>